<dbReference type="Pfam" id="PF08327">
    <property type="entry name" value="AHSA1"/>
    <property type="match status" value="1"/>
</dbReference>
<dbReference type="InterPro" id="IPR013538">
    <property type="entry name" value="ASHA1/2-like_C"/>
</dbReference>
<dbReference type="EMBL" id="JADGKB010000103">
    <property type="protein sequence ID" value="KAJ3253679.1"/>
    <property type="molecule type" value="Genomic_DNA"/>
</dbReference>
<dbReference type="PANTHER" id="PTHR13009">
    <property type="entry name" value="HEAT SHOCK PROTEIN 90 HSP90 CO-CHAPERONE AHA-1"/>
    <property type="match status" value="1"/>
</dbReference>
<evidence type="ECO:0000313" key="3">
    <source>
        <dbReference type="EMBL" id="KAJ3253679.1"/>
    </source>
</evidence>
<dbReference type="AlphaFoldDB" id="A0AAD5UCI4"/>
<evidence type="ECO:0000259" key="2">
    <source>
        <dbReference type="SMART" id="SM01000"/>
    </source>
</evidence>
<dbReference type="CDD" id="cd08892">
    <property type="entry name" value="SRPBCC_Aha1"/>
    <property type="match status" value="1"/>
</dbReference>
<name>A0AAD5UCI4_9FUNG</name>
<gene>
    <name evidence="3" type="ORF">HK103_000405</name>
</gene>
<dbReference type="SUPFAM" id="SSF103111">
    <property type="entry name" value="Activator of Hsp90 ATPase, Aha1"/>
    <property type="match status" value="1"/>
</dbReference>
<dbReference type="Gene3D" id="3.15.10.20">
    <property type="entry name" value="Activator of Hsp90 ATPase Aha1, N-terminal domain"/>
    <property type="match status" value="1"/>
</dbReference>
<dbReference type="GO" id="GO:0005829">
    <property type="term" value="C:cytosol"/>
    <property type="evidence" value="ECO:0007669"/>
    <property type="project" value="TreeGrafter"/>
</dbReference>
<dbReference type="Proteomes" id="UP001210925">
    <property type="component" value="Unassembled WGS sequence"/>
</dbReference>
<dbReference type="PANTHER" id="PTHR13009:SF22">
    <property type="entry name" value="LD43819P"/>
    <property type="match status" value="1"/>
</dbReference>
<organism evidence="3 4">
    <name type="scientific">Boothiomyces macroporosus</name>
    <dbReference type="NCBI Taxonomy" id="261099"/>
    <lineage>
        <taxon>Eukaryota</taxon>
        <taxon>Fungi</taxon>
        <taxon>Fungi incertae sedis</taxon>
        <taxon>Chytridiomycota</taxon>
        <taxon>Chytridiomycota incertae sedis</taxon>
        <taxon>Chytridiomycetes</taxon>
        <taxon>Rhizophydiales</taxon>
        <taxon>Terramycetaceae</taxon>
        <taxon>Boothiomyces</taxon>
    </lineage>
</organism>
<dbReference type="Gene3D" id="3.30.530.20">
    <property type="match status" value="1"/>
</dbReference>
<reference evidence="3" key="1">
    <citation type="submission" date="2020-05" db="EMBL/GenBank/DDBJ databases">
        <title>Phylogenomic resolution of chytrid fungi.</title>
        <authorList>
            <person name="Stajich J.E."/>
            <person name="Amses K."/>
            <person name="Simmons R."/>
            <person name="Seto K."/>
            <person name="Myers J."/>
            <person name="Bonds A."/>
            <person name="Quandt C.A."/>
            <person name="Barry K."/>
            <person name="Liu P."/>
            <person name="Grigoriev I."/>
            <person name="Longcore J.E."/>
            <person name="James T.Y."/>
        </authorList>
    </citation>
    <scope>NUCLEOTIDE SEQUENCE</scope>
    <source>
        <strain evidence="3">PLAUS21</strain>
    </source>
</reference>
<dbReference type="InterPro" id="IPR036338">
    <property type="entry name" value="Aha1"/>
</dbReference>
<dbReference type="Pfam" id="PF09229">
    <property type="entry name" value="Aha1_N"/>
    <property type="match status" value="1"/>
</dbReference>
<dbReference type="GO" id="GO:0001671">
    <property type="term" value="F:ATPase activator activity"/>
    <property type="evidence" value="ECO:0007669"/>
    <property type="project" value="InterPro"/>
</dbReference>
<protein>
    <recommendedName>
        <fullName evidence="2">Activator of Hsp90 ATPase AHSA1-like N-terminal domain-containing protein</fullName>
    </recommendedName>
</protein>
<dbReference type="InterPro" id="IPR015310">
    <property type="entry name" value="AHSA1-like_N"/>
</dbReference>
<feature type="domain" description="Activator of Hsp90 ATPase AHSA1-like N-terminal" evidence="2">
    <location>
        <begin position="19"/>
        <end position="152"/>
    </location>
</feature>
<dbReference type="GO" id="GO:0051087">
    <property type="term" value="F:protein-folding chaperone binding"/>
    <property type="evidence" value="ECO:0007669"/>
    <property type="project" value="InterPro"/>
</dbReference>
<evidence type="ECO:0000256" key="1">
    <source>
        <dbReference type="ARBA" id="ARBA00006817"/>
    </source>
</evidence>
<dbReference type="SUPFAM" id="SSF55961">
    <property type="entry name" value="Bet v1-like"/>
    <property type="match status" value="1"/>
</dbReference>
<dbReference type="GO" id="GO:0006457">
    <property type="term" value="P:protein folding"/>
    <property type="evidence" value="ECO:0007669"/>
    <property type="project" value="TreeGrafter"/>
</dbReference>
<dbReference type="InterPro" id="IPR023393">
    <property type="entry name" value="START-like_dom_sf"/>
</dbReference>
<evidence type="ECO:0000313" key="4">
    <source>
        <dbReference type="Proteomes" id="UP001210925"/>
    </source>
</evidence>
<accession>A0AAD5UCI4</accession>
<keyword evidence="4" id="KW-1185">Reference proteome</keyword>
<comment type="similarity">
    <text evidence="1">Belongs to the AHA1 family.</text>
</comment>
<sequence length="324" mass="36818">MSVNTGTNWKNVNNWHWVDKNCLPWAKDYFVERLTNISVDHNGTSVSISEVTDVTGDCDLNQRKGQVINIFDLQLKLKWKGTNANGTEATGKIVMPEFMHDTHVDDLVFDIELESGNREKEDIKAVVRTHLTPILKTKFTDFSKDLMNAHHKDVFIPDHEMKGHPVLQTYNPKPPVAALAVEKSDKTKVVGGLVTIQQTVEFQCTAADLYVSLLNQARVQIWTRSNADIQEKVGSSFVLFGGNVTGTILELVPNQKIVMKWRLKQWPSEHYSHVTIEFKQGSDSTELKLVQKDVPIGEKNSTEQNWTNYYWNSLKRTFGFGSIL</sequence>
<comment type="caution">
    <text evidence="3">The sequence shown here is derived from an EMBL/GenBank/DDBJ whole genome shotgun (WGS) entry which is preliminary data.</text>
</comment>
<proteinExistence type="inferred from homology"/>
<dbReference type="SMART" id="SM01000">
    <property type="entry name" value="Aha1_N"/>
    <property type="match status" value="1"/>
</dbReference>